<name>A0ABQ9K125_9CUCU</name>
<protein>
    <submittedName>
        <fullName evidence="1">Uncharacterized protein</fullName>
    </submittedName>
</protein>
<comment type="caution">
    <text evidence="1">The sequence shown here is derived from an EMBL/GenBank/DDBJ whole genome shotgun (WGS) entry which is preliminary data.</text>
</comment>
<dbReference type="EMBL" id="JAPWTJ010000059">
    <property type="protein sequence ID" value="KAJ8983817.1"/>
    <property type="molecule type" value="Genomic_DNA"/>
</dbReference>
<accession>A0ABQ9K125</accession>
<sequence length="280" mass="33216">MHKYFYHSNHWIDSGINCRTEFTMAATTSSFVSDFHNLEGVMIGERIRNFQNLLRNKTILEDEVQSVIDNLQPKTYMENIFYIEILSHYKKTEPLLEILKCGHEAFVKRIMKYDWFFQEAFQNVSAEHLVNDVLPKMSYSVKIKLLNNKLSKILHEDKVDQVFDLVVKRYGLHIALPILSQCSIKRIEDILRNSTTKLSTNQLKIIYKKSPEVIKVYFDQHKQNIDKTIDRKLMTYIAQNNPTFFWELVERYEFNADLKMGRRTTKHLVSSKKERNSSYS</sequence>
<evidence type="ECO:0000313" key="1">
    <source>
        <dbReference type="EMBL" id="KAJ8983817.1"/>
    </source>
</evidence>
<reference evidence="1" key="1">
    <citation type="journal article" date="2023" name="Insect Mol. Biol.">
        <title>Genome sequencing provides insights into the evolution of gene families encoding plant cell wall-degrading enzymes in longhorned beetles.</title>
        <authorList>
            <person name="Shin N.R."/>
            <person name="Okamura Y."/>
            <person name="Kirsch R."/>
            <person name="Pauchet Y."/>
        </authorList>
    </citation>
    <scope>NUCLEOTIDE SEQUENCE</scope>
    <source>
        <strain evidence="1">MMC_N1</strain>
    </source>
</reference>
<proteinExistence type="predicted"/>
<evidence type="ECO:0000313" key="2">
    <source>
        <dbReference type="Proteomes" id="UP001162164"/>
    </source>
</evidence>
<dbReference type="Proteomes" id="UP001162164">
    <property type="component" value="Unassembled WGS sequence"/>
</dbReference>
<keyword evidence="2" id="KW-1185">Reference proteome</keyword>
<gene>
    <name evidence="1" type="ORF">NQ317_008943</name>
</gene>
<organism evidence="1 2">
    <name type="scientific">Molorchus minor</name>
    <dbReference type="NCBI Taxonomy" id="1323400"/>
    <lineage>
        <taxon>Eukaryota</taxon>
        <taxon>Metazoa</taxon>
        <taxon>Ecdysozoa</taxon>
        <taxon>Arthropoda</taxon>
        <taxon>Hexapoda</taxon>
        <taxon>Insecta</taxon>
        <taxon>Pterygota</taxon>
        <taxon>Neoptera</taxon>
        <taxon>Endopterygota</taxon>
        <taxon>Coleoptera</taxon>
        <taxon>Polyphaga</taxon>
        <taxon>Cucujiformia</taxon>
        <taxon>Chrysomeloidea</taxon>
        <taxon>Cerambycidae</taxon>
        <taxon>Lamiinae</taxon>
        <taxon>Monochamini</taxon>
        <taxon>Molorchus</taxon>
    </lineage>
</organism>